<evidence type="ECO:0000256" key="1">
    <source>
        <dbReference type="ARBA" id="ARBA00022649"/>
    </source>
</evidence>
<proteinExistence type="predicted"/>
<dbReference type="Gene3D" id="3.30.2310.20">
    <property type="entry name" value="RelE-like"/>
    <property type="match status" value="1"/>
</dbReference>
<evidence type="ECO:0000313" key="2">
    <source>
        <dbReference type="EMBL" id="MBA5605719.1"/>
    </source>
</evidence>
<dbReference type="InterPro" id="IPR035093">
    <property type="entry name" value="RelE/ParE_toxin_dom_sf"/>
</dbReference>
<evidence type="ECO:0000313" key="3">
    <source>
        <dbReference type="Proteomes" id="UP000566711"/>
    </source>
</evidence>
<dbReference type="AlphaFoldDB" id="A0A7W2I6S4"/>
<protein>
    <submittedName>
        <fullName evidence="2">Type II toxin-antitoxin system RelE/ParE family toxin</fullName>
    </submittedName>
</protein>
<organism evidence="2 3">
    <name type="scientific">Rugamonas fusca</name>
    <dbReference type="NCBI Taxonomy" id="2758568"/>
    <lineage>
        <taxon>Bacteria</taxon>
        <taxon>Pseudomonadati</taxon>
        <taxon>Pseudomonadota</taxon>
        <taxon>Betaproteobacteria</taxon>
        <taxon>Burkholderiales</taxon>
        <taxon>Oxalobacteraceae</taxon>
        <taxon>Telluria group</taxon>
        <taxon>Rugamonas</taxon>
    </lineage>
</organism>
<dbReference type="RefSeq" id="WP_182216939.1">
    <property type="nucleotide sequence ID" value="NZ_JACEZS010000007.1"/>
</dbReference>
<gene>
    <name evidence="2" type="ORF">H3H36_10130</name>
</gene>
<accession>A0A7W2I6S4</accession>
<comment type="caution">
    <text evidence="2">The sequence shown here is derived from an EMBL/GenBank/DDBJ whole genome shotgun (WGS) entry which is preliminary data.</text>
</comment>
<sequence>MAELRVVWQPRAWQSFVRTLQHLSAQDAMAAELVARRVEEALAVLATRPDIGTLTLAPGRRSFPVPRTGHTIDYRVVRDELRISRWARQTRHRPG</sequence>
<keyword evidence="3" id="KW-1185">Reference proteome</keyword>
<dbReference type="EMBL" id="JACEZS010000007">
    <property type="protein sequence ID" value="MBA5605719.1"/>
    <property type="molecule type" value="Genomic_DNA"/>
</dbReference>
<name>A0A7W2I6S4_9BURK</name>
<keyword evidence="1" id="KW-1277">Toxin-antitoxin system</keyword>
<dbReference type="Proteomes" id="UP000566711">
    <property type="component" value="Unassembled WGS sequence"/>
</dbReference>
<dbReference type="InterPro" id="IPR007712">
    <property type="entry name" value="RelE/ParE_toxin"/>
</dbReference>
<reference evidence="2 3" key="1">
    <citation type="submission" date="2020-07" db="EMBL/GenBank/DDBJ databases">
        <title>Novel species isolated from subtropical streams in China.</title>
        <authorList>
            <person name="Lu H."/>
        </authorList>
    </citation>
    <scope>NUCLEOTIDE SEQUENCE [LARGE SCALE GENOMIC DNA]</scope>
    <source>
        <strain evidence="2 3">FT3S</strain>
    </source>
</reference>
<dbReference type="Pfam" id="PF05016">
    <property type="entry name" value="ParE_toxin"/>
    <property type="match status" value="1"/>
</dbReference>